<keyword evidence="1" id="KW-0813">Transport</keyword>
<name>A0A5C6ZP31_9FLAO</name>
<evidence type="ECO:0000313" key="6">
    <source>
        <dbReference type="Proteomes" id="UP000321367"/>
    </source>
</evidence>
<dbReference type="GO" id="GO:0005315">
    <property type="term" value="F:phosphate transmembrane transporter activity"/>
    <property type="evidence" value="ECO:0007669"/>
    <property type="project" value="InterPro"/>
</dbReference>
<dbReference type="RefSeq" id="WP_146934654.1">
    <property type="nucleotide sequence ID" value="NZ_VORY01000030.1"/>
</dbReference>
<dbReference type="GO" id="GO:0035435">
    <property type="term" value="P:phosphate ion transmembrane transport"/>
    <property type="evidence" value="ECO:0007669"/>
    <property type="project" value="InterPro"/>
</dbReference>
<dbReference type="InterPro" id="IPR003593">
    <property type="entry name" value="AAA+_ATPase"/>
</dbReference>
<dbReference type="GO" id="GO:0016020">
    <property type="term" value="C:membrane"/>
    <property type="evidence" value="ECO:0007669"/>
    <property type="project" value="InterPro"/>
</dbReference>
<dbReference type="GO" id="GO:0016887">
    <property type="term" value="F:ATP hydrolysis activity"/>
    <property type="evidence" value="ECO:0007669"/>
    <property type="project" value="InterPro"/>
</dbReference>
<evidence type="ECO:0000313" key="5">
    <source>
        <dbReference type="EMBL" id="TXD91906.1"/>
    </source>
</evidence>
<sequence>MMEQHILKSKLSVVGKTTEDIIKLEGLHIWIKENHILDAIDVNIPKNKITCIIGPSGSGKSTLIRSINRINDDVDGITTQGNINFNGSSILTSDTDIASLRTQIGMVFQKPCVFPKSIKENVLFGIRHLKKLSKIEKLQIVEENLKTVSLWKEVSHRLNDKAISLSIGQQQRLCIARTLAVKPEVILLDEPTSSLDPLSTRAIEDMMVKLKEEYTIVFVTHNIQQAKRIADHLIFICDGKLIEQGNASALFSCPQNSQTKAYLKDQYCAC</sequence>
<dbReference type="EMBL" id="VORY01000030">
    <property type="protein sequence ID" value="TXD91906.1"/>
    <property type="molecule type" value="Genomic_DNA"/>
</dbReference>
<keyword evidence="2" id="KW-0547">Nucleotide-binding</keyword>
<dbReference type="InterPro" id="IPR027417">
    <property type="entry name" value="P-loop_NTPase"/>
</dbReference>
<evidence type="ECO:0000256" key="2">
    <source>
        <dbReference type="ARBA" id="ARBA00022741"/>
    </source>
</evidence>
<dbReference type="CDD" id="cd03260">
    <property type="entry name" value="ABC_PstB_phosphate_transporter"/>
    <property type="match status" value="1"/>
</dbReference>
<dbReference type="SMART" id="SM00382">
    <property type="entry name" value="AAA"/>
    <property type="match status" value="1"/>
</dbReference>
<dbReference type="SUPFAM" id="SSF52540">
    <property type="entry name" value="P-loop containing nucleoside triphosphate hydrolases"/>
    <property type="match status" value="1"/>
</dbReference>
<dbReference type="GO" id="GO:0005524">
    <property type="term" value="F:ATP binding"/>
    <property type="evidence" value="ECO:0007669"/>
    <property type="project" value="UniProtKB-KW"/>
</dbReference>
<dbReference type="PANTHER" id="PTHR43423:SF1">
    <property type="entry name" value="ABC TRANSPORTER I FAMILY MEMBER 17"/>
    <property type="match status" value="1"/>
</dbReference>
<accession>A0A5C6ZP31</accession>
<keyword evidence="6" id="KW-1185">Reference proteome</keyword>
<feature type="domain" description="ABC transporter" evidence="4">
    <location>
        <begin position="22"/>
        <end position="263"/>
    </location>
</feature>
<organism evidence="5 6">
    <name type="scientific">Gillisia hiemivivida</name>
    <dbReference type="NCBI Taxonomy" id="291190"/>
    <lineage>
        <taxon>Bacteria</taxon>
        <taxon>Pseudomonadati</taxon>
        <taxon>Bacteroidota</taxon>
        <taxon>Flavobacteriia</taxon>
        <taxon>Flavobacteriales</taxon>
        <taxon>Flavobacteriaceae</taxon>
        <taxon>Gillisia</taxon>
    </lineage>
</organism>
<dbReference type="PANTHER" id="PTHR43423">
    <property type="entry name" value="ABC TRANSPORTER I FAMILY MEMBER 17"/>
    <property type="match status" value="1"/>
</dbReference>
<gene>
    <name evidence="5" type="ORF">ES724_15455</name>
</gene>
<comment type="caution">
    <text evidence="5">The sequence shown here is derived from an EMBL/GenBank/DDBJ whole genome shotgun (WGS) entry which is preliminary data.</text>
</comment>
<dbReference type="AlphaFoldDB" id="A0A5C6ZP31"/>
<keyword evidence="1" id="KW-0592">Phosphate transport</keyword>
<dbReference type="InterPro" id="IPR003439">
    <property type="entry name" value="ABC_transporter-like_ATP-bd"/>
</dbReference>
<dbReference type="Gene3D" id="3.40.50.300">
    <property type="entry name" value="P-loop containing nucleotide triphosphate hydrolases"/>
    <property type="match status" value="1"/>
</dbReference>
<evidence type="ECO:0000259" key="4">
    <source>
        <dbReference type="PROSITE" id="PS50893"/>
    </source>
</evidence>
<evidence type="ECO:0000256" key="3">
    <source>
        <dbReference type="ARBA" id="ARBA00022840"/>
    </source>
</evidence>
<proteinExistence type="predicted"/>
<keyword evidence="3 5" id="KW-0067">ATP-binding</keyword>
<protein>
    <submittedName>
        <fullName evidence="5">Phosphate ABC transporter ATP-binding protein</fullName>
    </submittedName>
</protein>
<dbReference type="Pfam" id="PF00005">
    <property type="entry name" value="ABC_tran"/>
    <property type="match status" value="1"/>
</dbReference>
<dbReference type="OrthoDB" id="9782239at2"/>
<evidence type="ECO:0000256" key="1">
    <source>
        <dbReference type="ARBA" id="ARBA00022592"/>
    </source>
</evidence>
<dbReference type="Proteomes" id="UP000321367">
    <property type="component" value="Unassembled WGS sequence"/>
</dbReference>
<dbReference type="PROSITE" id="PS50893">
    <property type="entry name" value="ABC_TRANSPORTER_2"/>
    <property type="match status" value="1"/>
</dbReference>
<dbReference type="InterPro" id="IPR005670">
    <property type="entry name" value="PstB-like"/>
</dbReference>
<reference evidence="5 6" key="1">
    <citation type="submission" date="2019-08" db="EMBL/GenBank/DDBJ databases">
        <title>Genome sequence of Gillisia hiemivivida IC154 (type strain).</title>
        <authorList>
            <person name="Bowman J.P."/>
        </authorList>
    </citation>
    <scope>NUCLEOTIDE SEQUENCE [LARGE SCALE GENOMIC DNA]</scope>
    <source>
        <strain evidence="5 6">IC154</strain>
    </source>
</reference>